<dbReference type="Proteomes" id="UP000305457">
    <property type="component" value="Chromosome"/>
</dbReference>
<comment type="subcellular location">
    <subcellularLocation>
        <location evidence="1 11">Cytoplasm</location>
    </subcellularLocation>
</comment>
<dbReference type="SUPFAM" id="SSF48163">
    <property type="entry name" value="An anticodon-binding domain of class I aminoacyl-tRNA synthetases"/>
    <property type="match status" value="1"/>
</dbReference>
<dbReference type="CDD" id="cd00808">
    <property type="entry name" value="GluRS_core"/>
    <property type="match status" value="1"/>
</dbReference>
<evidence type="ECO:0000256" key="6">
    <source>
        <dbReference type="ARBA" id="ARBA00022741"/>
    </source>
</evidence>
<dbReference type="PANTHER" id="PTHR43311">
    <property type="entry name" value="GLUTAMATE--TRNA LIGASE"/>
    <property type="match status" value="1"/>
</dbReference>
<keyword evidence="6 11" id="KW-0547">Nucleotide-binding</keyword>
<dbReference type="EMBL" id="CP040825">
    <property type="protein sequence ID" value="QCZ36487.1"/>
    <property type="molecule type" value="Genomic_DNA"/>
</dbReference>
<keyword evidence="7 11" id="KW-0067">ATP-binding</keyword>
<dbReference type="FunFam" id="3.40.50.620:FF:000007">
    <property type="entry name" value="Glutamate--tRNA ligase"/>
    <property type="match status" value="1"/>
</dbReference>
<evidence type="ECO:0000256" key="2">
    <source>
        <dbReference type="ARBA" id="ARBA00007894"/>
    </source>
</evidence>
<dbReference type="NCBIfam" id="TIGR00464">
    <property type="entry name" value="gltX_bact"/>
    <property type="match status" value="1"/>
</dbReference>
<dbReference type="PROSITE" id="PS00178">
    <property type="entry name" value="AA_TRNA_LIGASE_I"/>
    <property type="match status" value="1"/>
</dbReference>
<keyword evidence="8 11" id="KW-0648">Protein biosynthesis</keyword>
<dbReference type="PRINTS" id="PR00987">
    <property type="entry name" value="TRNASYNTHGLU"/>
</dbReference>
<feature type="short sequence motif" description="'HIGH' region" evidence="11">
    <location>
        <begin position="10"/>
        <end position="20"/>
    </location>
</feature>
<accession>A0A5B7XUS7</accession>
<dbReference type="EC" id="6.1.1.17" evidence="11"/>
<dbReference type="InterPro" id="IPR049940">
    <property type="entry name" value="GluQ/Sye"/>
</dbReference>
<dbReference type="AlphaFoldDB" id="A0A5B7XUS7"/>
<keyword evidence="5 11" id="KW-0436">Ligase</keyword>
<dbReference type="GO" id="GO:0006424">
    <property type="term" value="P:glutamyl-tRNA aminoacylation"/>
    <property type="evidence" value="ECO:0007669"/>
    <property type="project" value="UniProtKB-UniRule"/>
</dbReference>
<evidence type="ECO:0000256" key="5">
    <source>
        <dbReference type="ARBA" id="ARBA00022598"/>
    </source>
</evidence>
<dbReference type="OrthoDB" id="9807503at2"/>
<feature type="domain" description="Aminoacyl-tRNA synthetase class I anticodon-binding" evidence="13">
    <location>
        <begin position="345"/>
        <end position="468"/>
    </location>
</feature>
<dbReference type="InterPro" id="IPR000924">
    <property type="entry name" value="Glu/Gln-tRNA-synth"/>
</dbReference>
<dbReference type="PANTHER" id="PTHR43311:SF2">
    <property type="entry name" value="GLUTAMATE--TRNA LIGASE, MITOCHONDRIAL-RELATED"/>
    <property type="match status" value="1"/>
</dbReference>
<organism evidence="14 15">
    <name type="scientific">Mycoplasma nasistruthionis</name>
    <dbReference type="NCBI Taxonomy" id="353852"/>
    <lineage>
        <taxon>Bacteria</taxon>
        <taxon>Bacillati</taxon>
        <taxon>Mycoplasmatota</taxon>
        <taxon>Mollicutes</taxon>
        <taxon>Mycoplasmataceae</taxon>
        <taxon>Mycoplasma</taxon>
    </lineage>
</organism>
<keyword evidence="9 11" id="KW-0030">Aminoacyl-tRNA synthetase</keyword>
<evidence type="ECO:0000256" key="8">
    <source>
        <dbReference type="ARBA" id="ARBA00022917"/>
    </source>
</evidence>
<dbReference type="Gene3D" id="3.40.50.620">
    <property type="entry name" value="HUPs"/>
    <property type="match status" value="1"/>
</dbReference>
<dbReference type="InterPro" id="IPR001412">
    <property type="entry name" value="aa-tRNA-synth_I_CS"/>
</dbReference>
<evidence type="ECO:0000256" key="1">
    <source>
        <dbReference type="ARBA" id="ARBA00004496"/>
    </source>
</evidence>
<gene>
    <name evidence="11" type="primary">gltX</name>
    <name evidence="14" type="ORF">FG904_00390</name>
</gene>
<evidence type="ECO:0000313" key="14">
    <source>
        <dbReference type="EMBL" id="QCZ36487.1"/>
    </source>
</evidence>
<keyword evidence="4 11" id="KW-0963">Cytoplasm</keyword>
<feature type="short sequence motif" description="'KMSKS' region" evidence="11">
    <location>
        <begin position="252"/>
        <end position="256"/>
    </location>
</feature>
<protein>
    <recommendedName>
        <fullName evidence="11">Glutamate--tRNA ligase</fullName>
        <ecNumber evidence="11">6.1.1.17</ecNumber>
    </recommendedName>
    <alternativeName>
        <fullName evidence="11">Glutamyl-tRNA synthetase</fullName>
        <shortName evidence="11">GluRS</shortName>
    </alternativeName>
</protein>
<evidence type="ECO:0000256" key="4">
    <source>
        <dbReference type="ARBA" id="ARBA00022490"/>
    </source>
</evidence>
<evidence type="ECO:0000256" key="10">
    <source>
        <dbReference type="ARBA" id="ARBA00048351"/>
    </source>
</evidence>
<dbReference type="InterPro" id="IPR008925">
    <property type="entry name" value="aa_tRNA-synth_I_cd-bd_sf"/>
</dbReference>
<feature type="binding site" evidence="11">
    <location>
        <position position="255"/>
    </location>
    <ligand>
        <name>ATP</name>
        <dbReference type="ChEBI" id="CHEBI:30616"/>
    </ligand>
</feature>
<dbReference type="SUPFAM" id="SSF52374">
    <property type="entry name" value="Nucleotidylyl transferase"/>
    <property type="match status" value="1"/>
</dbReference>
<feature type="domain" description="Glutamyl/glutaminyl-tRNA synthetase class Ib catalytic" evidence="12">
    <location>
        <begin position="3"/>
        <end position="323"/>
    </location>
</feature>
<evidence type="ECO:0000259" key="12">
    <source>
        <dbReference type="Pfam" id="PF00749"/>
    </source>
</evidence>
<dbReference type="Pfam" id="PF19269">
    <property type="entry name" value="Anticodon_2"/>
    <property type="match status" value="1"/>
</dbReference>
<evidence type="ECO:0000313" key="15">
    <source>
        <dbReference type="Proteomes" id="UP000305457"/>
    </source>
</evidence>
<dbReference type="InterPro" id="IPR014729">
    <property type="entry name" value="Rossmann-like_a/b/a_fold"/>
</dbReference>
<dbReference type="GO" id="GO:0004818">
    <property type="term" value="F:glutamate-tRNA ligase activity"/>
    <property type="evidence" value="ECO:0007669"/>
    <property type="project" value="UniProtKB-UniRule"/>
</dbReference>
<dbReference type="InterPro" id="IPR045462">
    <property type="entry name" value="aa-tRNA-synth_I_cd-bd"/>
</dbReference>
<dbReference type="KEGG" id="mnh:FG904_00390"/>
<dbReference type="HAMAP" id="MF_00022">
    <property type="entry name" value="Glu_tRNA_synth_type1"/>
    <property type="match status" value="1"/>
</dbReference>
<comment type="similarity">
    <text evidence="2 11">Belongs to the class-I aminoacyl-tRNA synthetase family. Glutamate--tRNA ligase type 1 subfamily.</text>
</comment>
<evidence type="ECO:0000256" key="9">
    <source>
        <dbReference type="ARBA" id="ARBA00023146"/>
    </source>
</evidence>
<sequence>MNKVRTRYAPSPTGYLHIGGARTALFCYLFAKHFNGDFVFRLEDTDVKRNVDKGEESQLDNLAWLGIVPDESPLNPNSKYRKYRQSEKLDRYKEVLQVLLEADLAYKAYDNSEELEAQKAESDAKGIPSFRYDPNWLKISQQEKQERDAKGLYSYRLKMPKDMELKWNDLVRGEIVFNSSEIADWVIFKSDGFPTYNFAVVVDDHDMEISHILRGEEHIGNTPKQLVLYHYLNWQVPTFGHMTIITNMEGKKLSKRDLDTKQFIEDYKNEGYMPEALFNFLALLGWTAADATEMMTKQQLIEKFDPARLSKSPSKFDETKMNWFSKQYLKNKDNTDLIALMNLEAKLDNQWLDLFVETFKQNATTISELKANLDQYLNPGNLVKAQFSETELNVVKHFASVLKQLVDSEFTVGLIQQAIDQTKTDLGVAGKNLFMPIRLATTQVQHGPELAKAIYLFGKELILDRLKQYE</sequence>
<dbReference type="InterPro" id="IPR020751">
    <property type="entry name" value="aa-tRNA-synth_I_codon-bd_sub2"/>
</dbReference>
<dbReference type="InterPro" id="IPR004527">
    <property type="entry name" value="Glu-tRNA-ligase_bac/mito"/>
</dbReference>
<dbReference type="Gene3D" id="1.10.10.350">
    <property type="match status" value="1"/>
</dbReference>
<dbReference type="GO" id="GO:0008270">
    <property type="term" value="F:zinc ion binding"/>
    <property type="evidence" value="ECO:0007669"/>
    <property type="project" value="InterPro"/>
</dbReference>
<reference evidence="14 15" key="1">
    <citation type="submission" date="2019-06" db="EMBL/GenBank/DDBJ databases">
        <title>Mycoplasma sp. 2F1A isolated from ostrich.</title>
        <authorList>
            <person name="Spergser J."/>
        </authorList>
    </citation>
    <scope>NUCLEOTIDE SEQUENCE [LARGE SCALE GENOMIC DNA]</scope>
    <source>
        <strain evidence="14 15">2F1A</strain>
    </source>
</reference>
<dbReference type="InterPro" id="IPR033910">
    <property type="entry name" value="GluRS_core"/>
</dbReference>
<dbReference type="GO" id="GO:0005829">
    <property type="term" value="C:cytosol"/>
    <property type="evidence" value="ECO:0007669"/>
    <property type="project" value="TreeGrafter"/>
</dbReference>
<comment type="catalytic activity">
    <reaction evidence="10 11">
        <text>tRNA(Glu) + L-glutamate + ATP = L-glutamyl-tRNA(Glu) + AMP + diphosphate</text>
        <dbReference type="Rhea" id="RHEA:23540"/>
        <dbReference type="Rhea" id="RHEA-COMP:9663"/>
        <dbReference type="Rhea" id="RHEA-COMP:9680"/>
        <dbReference type="ChEBI" id="CHEBI:29985"/>
        <dbReference type="ChEBI" id="CHEBI:30616"/>
        <dbReference type="ChEBI" id="CHEBI:33019"/>
        <dbReference type="ChEBI" id="CHEBI:78442"/>
        <dbReference type="ChEBI" id="CHEBI:78520"/>
        <dbReference type="ChEBI" id="CHEBI:456215"/>
        <dbReference type="EC" id="6.1.1.17"/>
    </reaction>
</comment>
<dbReference type="GO" id="GO:0005524">
    <property type="term" value="F:ATP binding"/>
    <property type="evidence" value="ECO:0007669"/>
    <property type="project" value="UniProtKB-UniRule"/>
</dbReference>
<dbReference type="Pfam" id="PF00749">
    <property type="entry name" value="tRNA-synt_1c"/>
    <property type="match status" value="1"/>
</dbReference>
<dbReference type="RefSeq" id="WP_139591970.1">
    <property type="nucleotide sequence ID" value="NZ_CP040825.1"/>
</dbReference>
<evidence type="ECO:0000256" key="7">
    <source>
        <dbReference type="ARBA" id="ARBA00022840"/>
    </source>
</evidence>
<dbReference type="InterPro" id="IPR020058">
    <property type="entry name" value="Glu/Gln-tRNA-synth_Ib_cat-dom"/>
</dbReference>
<proteinExistence type="inferred from homology"/>
<evidence type="ECO:0000256" key="11">
    <source>
        <dbReference type="HAMAP-Rule" id="MF_00022"/>
    </source>
</evidence>
<dbReference type="GO" id="GO:0000049">
    <property type="term" value="F:tRNA binding"/>
    <property type="evidence" value="ECO:0007669"/>
    <property type="project" value="InterPro"/>
</dbReference>
<evidence type="ECO:0000256" key="3">
    <source>
        <dbReference type="ARBA" id="ARBA00011245"/>
    </source>
</evidence>
<comment type="function">
    <text evidence="11">Catalyzes the attachment of glutamate to tRNA(Glu) in a two-step reaction: glutamate is first activated by ATP to form Glu-AMP and then transferred to the acceptor end of tRNA(Glu).</text>
</comment>
<evidence type="ECO:0000259" key="13">
    <source>
        <dbReference type="Pfam" id="PF19269"/>
    </source>
</evidence>
<comment type="subunit">
    <text evidence="3 11">Monomer.</text>
</comment>
<comment type="caution">
    <text evidence="11">Lacks conserved residue(s) required for the propagation of feature annotation.</text>
</comment>
<name>A0A5B7XUS7_9MOLU</name>